<comment type="caution">
    <text evidence="2">The sequence shown here is derived from an EMBL/GenBank/DDBJ whole genome shotgun (WGS) entry which is preliminary data.</text>
</comment>
<evidence type="ECO:0000313" key="3">
    <source>
        <dbReference type="Proteomes" id="UP000265703"/>
    </source>
</evidence>
<dbReference type="Proteomes" id="UP000265703">
    <property type="component" value="Unassembled WGS sequence"/>
</dbReference>
<evidence type="ECO:0000256" key="1">
    <source>
        <dbReference type="SAM" id="SignalP"/>
    </source>
</evidence>
<dbReference type="EMBL" id="QKYT01000004">
    <property type="protein sequence ID" value="RIA99475.1"/>
    <property type="molecule type" value="Genomic_DNA"/>
</dbReference>
<feature type="signal peptide" evidence="1">
    <location>
        <begin position="1"/>
        <end position="21"/>
    </location>
</feature>
<keyword evidence="1" id="KW-0732">Signal</keyword>
<reference evidence="2 3" key="1">
    <citation type="submission" date="2018-06" db="EMBL/GenBank/DDBJ databases">
        <title>Comparative genomics reveals the genomic features of Rhizophagus irregularis, R. cerebriforme, R. diaphanum and Gigaspora rosea, and their symbiotic lifestyle signature.</title>
        <authorList>
            <person name="Morin E."/>
            <person name="San Clemente H."/>
            <person name="Chen E.C.H."/>
            <person name="De La Providencia I."/>
            <person name="Hainaut M."/>
            <person name="Kuo A."/>
            <person name="Kohler A."/>
            <person name="Murat C."/>
            <person name="Tang N."/>
            <person name="Roy S."/>
            <person name="Loubradou J."/>
            <person name="Henrissat B."/>
            <person name="Grigoriev I.V."/>
            <person name="Corradi N."/>
            <person name="Roux C."/>
            <person name="Martin F.M."/>
        </authorList>
    </citation>
    <scope>NUCLEOTIDE SEQUENCE [LARGE SCALE GENOMIC DNA]</scope>
    <source>
        <strain evidence="2 3">DAOM 227022</strain>
    </source>
</reference>
<proteinExistence type="predicted"/>
<sequence>MKLQDLLLLALLAIFVIQVQATGNYGDYKQWKQDFPDTCQELFDTKHCNECQSLMWDHFTNPGQCATAFNLGREIYKVIKDANVTPKPYDITFFKKGVNNYCHKSFHCSQHEAEKIYNKIQNVCKRELSVKFDWSDNPENYKDITAYAAYGTLLTYYTGIPGRKAICAKSNNGGFCSYEFTDRFIKWMKKKTNADPDATVSHDFKYVIKGDGQKIRIPRSFFCDPCWRKLARIYVDYVKEHRLKKSIEKNIWGSYHHLEELYLPHCTYHKRGLGEILKEKSEVSKLSERSANPAFKILSPRMNKFHSLAM</sequence>
<name>A0A397TS62_9GLOM</name>
<keyword evidence="3" id="KW-1185">Reference proteome</keyword>
<dbReference type="OrthoDB" id="2335347at2759"/>
<feature type="chain" id="PRO_5017336586" evidence="1">
    <location>
        <begin position="22"/>
        <end position="310"/>
    </location>
</feature>
<evidence type="ECO:0000313" key="2">
    <source>
        <dbReference type="EMBL" id="RIA99475.1"/>
    </source>
</evidence>
<protein>
    <submittedName>
        <fullName evidence="2">Uncharacterized protein</fullName>
    </submittedName>
</protein>
<dbReference type="AlphaFoldDB" id="A0A397TS62"/>
<gene>
    <name evidence="2" type="ORF">C1645_730917</name>
</gene>
<organism evidence="2 3">
    <name type="scientific">Glomus cerebriforme</name>
    <dbReference type="NCBI Taxonomy" id="658196"/>
    <lineage>
        <taxon>Eukaryota</taxon>
        <taxon>Fungi</taxon>
        <taxon>Fungi incertae sedis</taxon>
        <taxon>Mucoromycota</taxon>
        <taxon>Glomeromycotina</taxon>
        <taxon>Glomeromycetes</taxon>
        <taxon>Glomerales</taxon>
        <taxon>Glomeraceae</taxon>
        <taxon>Glomus</taxon>
    </lineage>
</organism>
<accession>A0A397TS62</accession>